<accession>A0ABQ2WRC4</accession>
<dbReference type="RefSeq" id="WP_189483371.1">
    <property type="nucleotide sequence ID" value="NZ_BMYR01000009.1"/>
</dbReference>
<dbReference type="Pfam" id="PF03466">
    <property type="entry name" value="LysR_substrate"/>
    <property type="match status" value="1"/>
</dbReference>
<evidence type="ECO:0000256" key="2">
    <source>
        <dbReference type="ARBA" id="ARBA00023015"/>
    </source>
</evidence>
<dbReference type="Gene3D" id="1.10.10.10">
    <property type="entry name" value="Winged helix-like DNA-binding domain superfamily/Winged helix DNA-binding domain"/>
    <property type="match status" value="1"/>
</dbReference>
<dbReference type="PROSITE" id="PS50931">
    <property type="entry name" value="HTH_LYSR"/>
    <property type="match status" value="1"/>
</dbReference>
<comment type="caution">
    <text evidence="6">The sequence shown here is derived from an EMBL/GenBank/DDBJ whole genome shotgun (WGS) entry which is preliminary data.</text>
</comment>
<name>A0ABQ2WRC4_9ALTE</name>
<keyword evidence="2" id="KW-0805">Transcription regulation</keyword>
<evidence type="ECO:0000313" key="7">
    <source>
        <dbReference type="Proteomes" id="UP000634667"/>
    </source>
</evidence>
<keyword evidence="7" id="KW-1185">Reference proteome</keyword>
<dbReference type="SUPFAM" id="SSF53850">
    <property type="entry name" value="Periplasmic binding protein-like II"/>
    <property type="match status" value="1"/>
</dbReference>
<comment type="similarity">
    <text evidence="1">Belongs to the LysR transcriptional regulatory family.</text>
</comment>
<feature type="domain" description="HTH lysR-type" evidence="5">
    <location>
        <begin position="5"/>
        <end position="59"/>
    </location>
</feature>
<dbReference type="Gene3D" id="3.40.190.290">
    <property type="match status" value="1"/>
</dbReference>
<dbReference type="InterPro" id="IPR005119">
    <property type="entry name" value="LysR_subst-bd"/>
</dbReference>
<dbReference type="PANTHER" id="PTHR30537:SF5">
    <property type="entry name" value="HTH-TYPE TRANSCRIPTIONAL ACTIVATOR TTDR-RELATED"/>
    <property type="match status" value="1"/>
</dbReference>
<evidence type="ECO:0000256" key="1">
    <source>
        <dbReference type="ARBA" id="ARBA00009437"/>
    </source>
</evidence>
<keyword evidence="4" id="KW-0804">Transcription</keyword>
<keyword evidence="3" id="KW-0238">DNA-binding</keyword>
<gene>
    <name evidence="6" type="primary">ttdR</name>
    <name evidence="6" type="ORF">GCM10008111_23010</name>
</gene>
<dbReference type="InterPro" id="IPR000847">
    <property type="entry name" value="LysR_HTH_N"/>
</dbReference>
<sequence length="305" mass="34432">MAAQDDLRFFLLLARAGSLTLTARELGLSLSAVSKRLQQLEARLGVMLVNRTTRRLSLTAEGERYIQQGQHILEALTNLEQSLSSSDALSGRLSVNATFGFGRRHIAPLFSEFCARHPQIDGWLELTNFPLNLLDHGFDMAIRVGEPPDSRLIARPLLQNRRILCASPAYIARMPALQHPSDLVQQQCLVIRENHTDFPLWRFVARQHPKNMTTVKVNAHLSSNDGGVITRFALDGHGILLRSWWDVNEHLAQGSLVALLPDWQSVAADFYAVYERQRFMSGRLQAWLHFLTTHLATRVPPLAQY</sequence>
<dbReference type="Proteomes" id="UP000634667">
    <property type="component" value="Unassembled WGS sequence"/>
</dbReference>
<dbReference type="InterPro" id="IPR058163">
    <property type="entry name" value="LysR-type_TF_proteobact-type"/>
</dbReference>
<dbReference type="EMBL" id="BMYR01000009">
    <property type="protein sequence ID" value="GGW66437.1"/>
    <property type="molecule type" value="Genomic_DNA"/>
</dbReference>
<organism evidence="6 7">
    <name type="scientific">Alishewanella tabrizica</name>
    <dbReference type="NCBI Taxonomy" id="671278"/>
    <lineage>
        <taxon>Bacteria</taxon>
        <taxon>Pseudomonadati</taxon>
        <taxon>Pseudomonadota</taxon>
        <taxon>Gammaproteobacteria</taxon>
        <taxon>Alteromonadales</taxon>
        <taxon>Alteromonadaceae</taxon>
        <taxon>Alishewanella</taxon>
    </lineage>
</organism>
<dbReference type="CDD" id="cd08479">
    <property type="entry name" value="PBP2_CrgA_like_9"/>
    <property type="match status" value="1"/>
</dbReference>
<protein>
    <submittedName>
        <fullName evidence="6">LysR family transcriptional regulator</fullName>
    </submittedName>
</protein>
<dbReference type="InterPro" id="IPR036388">
    <property type="entry name" value="WH-like_DNA-bd_sf"/>
</dbReference>
<evidence type="ECO:0000313" key="6">
    <source>
        <dbReference type="EMBL" id="GGW66437.1"/>
    </source>
</evidence>
<dbReference type="SUPFAM" id="SSF46785">
    <property type="entry name" value="Winged helix' DNA-binding domain"/>
    <property type="match status" value="1"/>
</dbReference>
<evidence type="ECO:0000259" key="5">
    <source>
        <dbReference type="PROSITE" id="PS50931"/>
    </source>
</evidence>
<proteinExistence type="inferred from homology"/>
<dbReference type="Pfam" id="PF00126">
    <property type="entry name" value="HTH_1"/>
    <property type="match status" value="1"/>
</dbReference>
<reference evidence="7" key="1">
    <citation type="journal article" date="2019" name="Int. J. Syst. Evol. Microbiol.">
        <title>The Global Catalogue of Microorganisms (GCM) 10K type strain sequencing project: providing services to taxonomists for standard genome sequencing and annotation.</title>
        <authorList>
            <consortium name="The Broad Institute Genomics Platform"/>
            <consortium name="The Broad Institute Genome Sequencing Center for Infectious Disease"/>
            <person name="Wu L."/>
            <person name="Ma J."/>
        </authorList>
    </citation>
    <scope>NUCLEOTIDE SEQUENCE [LARGE SCALE GENOMIC DNA]</scope>
    <source>
        <strain evidence="7">KCTC 23723</strain>
    </source>
</reference>
<evidence type="ECO:0000256" key="4">
    <source>
        <dbReference type="ARBA" id="ARBA00023163"/>
    </source>
</evidence>
<dbReference type="PANTHER" id="PTHR30537">
    <property type="entry name" value="HTH-TYPE TRANSCRIPTIONAL REGULATOR"/>
    <property type="match status" value="1"/>
</dbReference>
<evidence type="ECO:0000256" key="3">
    <source>
        <dbReference type="ARBA" id="ARBA00023125"/>
    </source>
</evidence>
<dbReference type="InterPro" id="IPR036390">
    <property type="entry name" value="WH_DNA-bd_sf"/>
</dbReference>